<comment type="similarity">
    <text evidence="2">Belongs to the krueppel C2H2-type zinc-finger protein family.</text>
</comment>
<dbReference type="Gene3D" id="3.30.160.60">
    <property type="entry name" value="Classic Zinc Finger"/>
    <property type="match status" value="8"/>
</dbReference>
<evidence type="ECO:0000313" key="15">
    <source>
        <dbReference type="Proteomes" id="UP001178508"/>
    </source>
</evidence>
<dbReference type="AlphaFoldDB" id="A0AAV1HB71"/>
<feature type="domain" description="C2H2-type" evidence="13">
    <location>
        <begin position="436"/>
        <end position="463"/>
    </location>
</feature>
<keyword evidence="6" id="KW-0862">Zinc</keyword>
<keyword evidence="10" id="KW-0539">Nucleus</keyword>
<dbReference type="GO" id="GO:0000981">
    <property type="term" value="F:DNA-binding transcription factor activity, RNA polymerase II-specific"/>
    <property type="evidence" value="ECO:0007669"/>
    <property type="project" value="TreeGrafter"/>
</dbReference>
<dbReference type="GO" id="GO:0000978">
    <property type="term" value="F:RNA polymerase II cis-regulatory region sequence-specific DNA binding"/>
    <property type="evidence" value="ECO:0007669"/>
    <property type="project" value="TreeGrafter"/>
</dbReference>
<evidence type="ECO:0000256" key="10">
    <source>
        <dbReference type="ARBA" id="ARBA00023242"/>
    </source>
</evidence>
<dbReference type="FunFam" id="3.30.160.60:FF:000646">
    <property type="entry name" value="Myeloid zinc finger 1"/>
    <property type="match status" value="1"/>
</dbReference>
<dbReference type="PANTHER" id="PTHR46105">
    <property type="entry name" value="AGAP004733-PA"/>
    <property type="match status" value="1"/>
</dbReference>
<sequence length="487" mass="55233">MSKVQMLSVFVNQRLSAAAEEIFELFERTILEYEEKLCGSKENQHKQQMINYTTDVQQLLVGKEGDPSGQQERNSSLDQYGTPEPPIIKEEQEELWSSQEGEQLQGLKEAGVNMLIITPVPVKSEEEGDGEELQSSQLYENQTKKNIDTEFLKTEAGLADCGESEPDFNPDSYLQPITDGETSESETEAGLTTLENSEAPVGDGHVTEETSASFSSCATKSGQKNEQHKNNRIQRNEKTFSCSVCGTRFSKKKYLAVHMMYHTKDKNFSCSVCKRKFLWRARLEEHMRIHTGDKPFSCSLCDKSFTKKSNLYQHQKVHTGEKPYSCSVCGKSFTMKSNFYHHQQVHTGEKPYHCSVCETSFLRKTNLVRHMRVHTGEKPFSCSICGRGFKQKSTLCRHQQVHTGEKPFSCPVCNISVGRKTQLEVHMRIHTGEKPFSCSLCGKRYTERRGLKRHAITHSGETSLVTEVEIEELTELVSDNAKSCKNE</sequence>
<dbReference type="SUPFAM" id="SSF57667">
    <property type="entry name" value="beta-beta-alpha zinc fingers"/>
    <property type="match status" value="5"/>
</dbReference>
<evidence type="ECO:0000256" key="11">
    <source>
        <dbReference type="PROSITE-ProRule" id="PRU00042"/>
    </source>
</evidence>
<evidence type="ECO:0000256" key="12">
    <source>
        <dbReference type="SAM" id="MobiDB-lite"/>
    </source>
</evidence>
<gene>
    <name evidence="14" type="ORF">XNOV1_A007014</name>
</gene>
<dbReference type="FunFam" id="3.30.160.60:FF:000340">
    <property type="entry name" value="zinc finger protein 473 isoform X1"/>
    <property type="match status" value="1"/>
</dbReference>
<feature type="compositionally biased region" description="Polar residues" evidence="12">
    <location>
        <begin position="68"/>
        <end position="79"/>
    </location>
</feature>
<evidence type="ECO:0000256" key="9">
    <source>
        <dbReference type="ARBA" id="ARBA00023163"/>
    </source>
</evidence>
<evidence type="ECO:0000256" key="4">
    <source>
        <dbReference type="ARBA" id="ARBA00022737"/>
    </source>
</evidence>
<feature type="domain" description="C2H2-type" evidence="13">
    <location>
        <begin position="268"/>
        <end position="295"/>
    </location>
</feature>
<dbReference type="Pfam" id="PF00096">
    <property type="entry name" value="zf-C2H2"/>
    <property type="match status" value="7"/>
</dbReference>
<keyword evidence="4" id="KW-0677">Repeat</keyword>
<feature type="domain" description="C2H2-type" evidence="13">
    <location>
        <begin position="296"/>
        <end position="323"/>
    </location>
</feature>
<proteinExistence type="inferred from homology"/>
<feature type="compositionally biased region" description="Polar residues" evidence="12">
    <location>
        <begin position="209"/>
        <end position="222"/>
    </location>
</feature>
<feature type="domain" description="C2H2-type" evidence="13">
    <location>
        <begin position="352"/>
        <end position="379"/>
    </location>
</feature>
<organism evidence="14 15">
    <name type="scientific">Xyrichtys novacula</name>
    <name type="common">Pearly razorfish</name>
    <name type="synonym">Hemipteronotus novacula</name>
    <dbReference type="NCBI Taxonomy" id="13765"/>
    <lineage>
        <taxon>Eukaryota</taxon>
        <taxon>Metazoa</taxon>
        <taxon>Chordata</taxon>
        <taxon>Craniata</taxon>
        <taxon>Vertebrata</taxon>
        <taxon>Euteleostomi</taxon>
        <taxon>Actinopterygii</taxon>
        <taxon>Neopterygii</taxon>
        <taxon>Teleostei</taxon>
        <taxon>Neoteleostei</taxon>
        <taxon>Acanthomorphata</taxon>
        <taxon>Eupercaria</taxon>
        <taxon>Labriformes</taxon>
        <taxon>Labridae</taxon>
        <taxon>Xyrichtys</taxon>
    </lineage>
</organism>
<evidence type="ECO:0000256" key="8">
    <source>
        <dbReference type="ARBA" id="ARBA00023125"/>
    </source>
</evidence>
<evidence type="ECO:0000256" key="3">
    <source>
        <dbReference type="ARBA" id="ARBA00022723"/>
    </source>
</evidence>
<keyword evidence="7" id="KW-0805">Transcription regulation</keyword>
<evidence type="ECO:0000256" key="6">
    <source>
        <dbReference type="ARBA" id="ARBA00022833"/>
    </source>
</evidence>
<feature type="compositionally biased region" description="Basic and acidic residues" evidence="12">
    <location>
        <begin position="223"/>
        <end position="233"/>
    </location>
</feature>
<protein>
    <submittedName>
        <fullName evidence="14">Uncharacterized protein LOC109989011</fullName>
    </submittedName>
</protein>
<name>A0AAV1HB71_XYRNO</name>
<feature type="domain" description="C2H2-type" evidence="13">
    <location>
        <begin position="380"/>
        <end position="407"/>
    </location>
</feature>
<feature type="domain" description="C2H2-type" evidence="13">
    <location>
        <begin position="240"/>
        <end position="267"/>
    </location>
</feature>
<evidence type="ECO:0000256" key="5">
    <source>
        <dbReference type="ARBA" id="ARBA00022771"/>
    </source>
</evidence>
<feature type="region of interest" description="Disordered" evidence="12">
    <location>
        <begin position="195"/>
        <end position="233"/>
    </location>
</feature>
<dbReference type="FunFam" id="3.30.160.60:FF:000029">
    <property type="entry name" value="GLI family zinc finger 4"/>
    <property type="match status" value="1"/>
</dbReference>
<evidence type="ECO:0000313" key="14">
    <source>
        <dbReference type="EMBL" id="CAJ1082825.1"/>
    </source>
</evidence>
<feature type="domain" description="C2H2-type" evidence="13">
    <location>
        <begin position="408"/>
        <end position="435"/>
    </location>
</feature>
<evidence type="ECO:0000259" key="13">
    <source>
        <dbReference type="PROSITE" id="PS50157"/>
    </source>
</evidence>
<keyword evidence="15" id="KW-1185">Reference proteome</keyword>
<comment type="subcellular location">
    <subcellularLocation>
        <location evidence="1">Nucleus</location>
    </subcellularLocation>
</comment>
<dbReference type="FunFam" id="3.30.160.60:FF:001480">
    <property type="entry name" value="Si:cabz01071911.3"/>
    <property type="match status" value="1"/>
</dbReference>
<dbReference type="GO" id="GO:0008270">
    <property type="term" value="F:zinc ion binding"/>
    <property type="evidence" value="ECO:0007669"/>
    <property type="project" value="UniProtKB-KW"/>
</dbReference>
<keyword evidence="3" id="KW-0479">Metal-binding</keyword>
<dbReference type="PROSITE" id="PS00028">
    <property type="entry name" value="ZINC_FINGER_C2H2_1"/>
    <property type="match status" value="8"/>
</dbReference>
<dbReference type="FunFam" id="3.30.160.60:FF:000358">
    <property type="entry name" value="zinc finger protein 24"/>
    <property type="match status" value="3"/>
</dbReference>
<dbReference type="FunFam" id="3.30.160.60:FF:001384">
    <property type="entry name" value="Zinc finger protein"/>
    <property type="match status" value="1"/>
</dbReference>
<feature type="domain" description="C2H2-type" evidence="13">
    <location>
        <begin position="324"/>
        <end position="351"/>
    </location>
</feature>
<dbReference type="SMART" id="SM00355">
    <property type="entry name" value="ZnF_C2H2"/>
    <property type="match status" value="8"/>
</dbReference>
<evidence type="ECO:0000256" key="2">
    <source>
        <dbReference type="ARBA" id="ARBA00006991"/>
    </source>
</evidence>
<dbReference type="GO" id="GO:0005634">
    <property type="term" value="C:nucleus"/>
    <property type="evidence" value="ECO:0007669"/>
    <property type="project" value="UniProtKB-SubCell"/>
</dbReference>
<keyword evidence="9" id="KW-0804">Transcription</keyword>
<keyword evidence="5 11" id="KW-0863">Zinc-finger</keyword>
<dbReference type="PROSITE" id="PS50157">
    <property type="entry name" value="ZINC_FINGER_C2H2_2"/>
    <property type="match status" value="8"/>
</dbReference>
<dbReference type="InterPro" id="IPR036236">
    <property type="entry name" value="Znf_C2H2_sf"/>
</dbReference>
<evidence type="ECO:0000256" key="1">
    <source>
        <dbReference type="ARBA" id="ARBA00004123"/>
    </source>
</evidence>
<dbReference type="InterPro" id="IPR013087">
    <property type="entry name" value="Znf_C2H2_type"/>
</dbReference>
<dbReference type="InterPro" id="IPR050457">
    <property type="entry name" value="ZnFinger_BTB_dom_contain"/>
</dbReference>
<feature type="region of interest" description="Disordered" evidence="12">
    <location>
        <begin position="63"/>
        <end position="84"/>
    </location>
</feature>
<evidence type="ECO:0000256" key="7">
    <source>
        <dbReference type="ARBA" id="ARBA00023015"/>
    </source>
</evidence>
<accession>A0AAV1HB71</accession>
<dbReference type="Proteomes" id="UP001178508">
    <property type="component" value="Chromosome 21"/>
</dbReference>
<dbReference type="EMBL" id="OY660884">
    <property type="protein sequence ID" value="CAJ1082825.1"/>
    <property type="molecule type" value="Genomic_DNA"/>
</dbReference>
<keyword evidence="8" id="KW-0238">DNA-binding</keyword>
<dbReference type="PANTHER" id="PTHR46105:SF5">
    <property type="entry name" value="ZINC FINGER AND BTB DOMAIN-CONTAINING PROTEIN 44 ISOFORM X1"/>
    <property type="match status" value="1"/>
</dbReference>
<reference evidence="14" key="1">
    <citation type="submission" date="2023-08" db="EMBL/GenBank/DDBJ databases">
        <authorList>
            <person name="Alioto T."/>
            <person name="Alioto T."/>
            <person name="Gomez Garrido J."/>
        </authorList>
    </citation>
    <scope>NUCLEOTIDE SEQUENCE</scope>
</reference>